<evidence type="ECO:0000256" key="10">
    <source>
        <dbReference type="ARBA" id="ARBA00022833"/>
    </source>
</evidence>
<comment type="catalytic activity">
    <reaction evidence="15">
        <text>ATP + H2O + cellular proteinSide 1 = ADP + phosphate + cellular proteinSide 2.</text>
        <dbReference type="EC" id="7.4.2.8"/>
    </reaction>
</comment>
<evidence type="ECO:0000256" key="9">
    <source>
        <dbReference type="ARBA" id="ARBA00022741"/>
    </source>
</evidence>
<dbReference type="SUPFAM" id="SSF52540">
    <property type="entry name" value="P-loop containing nucleoside triphosphate hydrolases"/>
    <property type="match status" value="1"/>
</dbReference>
<keyword evidence="9 16" id="KW-0547">Nucleotide-binding</keyword>
<keyword evidence="10" id="KW-0862">Zinc</keyword>
<evidence type="ECO:0000313" key="20">
    <source>
        <dbReference type="Proteomes" id="UP000199657"/>
    </source>
</evidence>
<sequence length="510" mass="56388">MDPLNPDQQPPPGTGNTRRPAFAFARRNGVCVTALEADHARVAYRPGASAGTFQELRRSLGVPLRLERMEPEAFEQLLQRTYERGSGETQQIVDDIGDDLDLARIAESLPEPEDLLESEDDAPVIRLINAILTESIKENASDIHIEPFENRLVVRFRVDGVLREVLEPQRALAPLLISRIKVMARLDIAEKRLPQDGRIGLRVAGRAVDIRVSTLPSGHGERVVLRLLDKQAGRLDLKHLGMPEALRQPLDTIIHRPHGIVLVTGPTGSGKTTTLYAALTELNDQSRSILTVEDPIEYYLEGIGQTQVNTKVDMTFARGLRAILRQDPDVVMVGEIRDLETAEIAVQASLTGHVVLSTLHTNTAVGAVSRLRDMGVEPFLLASSVIGLMSQRLVRMLCDHCKAPYTPNPVDCATLGINPDDPPTLYRAVGCSHCNQQGYRGRGGIFELIPVDERVRTMIHDGETEQAIERYARERTPSMRQDGVRRILAGQTTIDEVLRVTIEDTAPMEA</sequence>
<dbReference type="GO" id="GO:0046872">
    <property type="term" value="F:metal ion binding"/>
    <property type="evidence" value="ECO:0007669"/>
    <property type="project" value="UniProtKB-KW"/>
</dbReference>
<dbReference type="FunFam" id="3.30.450.90:FF:000001">
    <property type="entry name" value="Type II secretion system ATPase GspE"/>
    <property type="match status" value="1"/>
</dbReference>
<dbReference type="Gene3D" id="3.30.450.90">
    <property type="match status" value="1"/>
</dbReference>
<dbReference type="InterPro" id="IPR001482">
    <property type="entry name" value="T2SS/T4SS_dom"/>
</dbReference>
<dbReference type="RefSeq" id="WP_091646230.1">
    <property type="nucleotide sequence ID" value="NZ_FOEG01000013.1"/>
</dbReference>
<dbReference type="InterPro" id="IPR003593">
    <property type="entry name" value="AAA+_ATPase"/>
</dbReference>
<name>A0A1H8VL66_9GAMM</name>
<dbReference type="GO" id="GO:0015627">
    <property type="term" value="C:type II protein secretion system complex"/>
    <property type="evidence" value="ECO:0007669"/>
    <property type="project" value="UniProtKB-UniRule"/>
</dbReference>
<evidence type="ECO:0000256" key="14">
    <source>
        <dbReference type="ARBA" id="ARBA00023136"/>
    </source>
</evidence>
<evidence type="ECO:0000256" key="13">
    <source>
        <dbReference type="ARBA" id="ARBA00022967"/>
    </source>
</evidence>
<evidence type="ECO:0000256" key="3">
    <source>
        <dbReference type="ARBA" id="ARBA00004533"/>
    </source>
</evidence>
<dbReference type="GO" id="GO:0008564">
    <property type="term" value="F:protein-exporting ATPase activity"/>
    <property type="evidence" value="ECO:0007669"/>
    <property type="project" value="UniProtKB-EC"/>
</dbReference>
<evidence type="ECO:0000256" key="8">
    <source>
        <dbReference type="ARBA" id="ARBA00022723"/>
    </source>
</evidence>
<dbReference type="SMART" id="SM00382">
    <property type="entry name" value="AAA"/>
    <property type="match status" value="1"/>
</dbReference>
<dbReference type="PANTHER" id="PTHR30258">
    <property type="entry name" value="TYPE II SECRETION SYSTEM PROTEIN GSPE-RELATED"/>
    <property type="match status" value="1"/>
</dbReference>
<evidence type="ECO:0000256" key="4">
    <source>
        <dbReference type="ARBA" id="ARBA00006611"/>
    </source>
</evidence>
<keyword evidence="14" id="KW-0472">Membrane</keyword>
<gene>
    <name evidence="19" type="ORF">SAMN04488052_11356</name>
</gene>
<keyword evidence="5 16" id="KW-0813">Transport</keyword>
<evidence type="ECO:0000256" key="2">
    <source>
        <dbReference type="ARBA" id="ARBA00003288"/>
    </source>
</evidence>
<proteinExistence type="inferred from homology"/>
<dbReference type="InterPro" id="IPR054757">
    <property type="entry name" value="GSPE_N1E"/>
</dbReference>
<accession>A0A1H8VL66</accession>
<dbReference type="SUPFAM" id="SSF160246">
    <property type="entry name" value="EspE N-terminal domain-like"/>
    <property type="match status" value="1"/>
</dbReference>
<dbReference type="Pfam" id="PF22341">
    <property type="entry name" value="GSPE_N1E"/>
    <property type="match status" value="1"/>
</dbReference>
<evidence type="ECO:0000256" key="5">
    <source>
        <dbReference type="ARBA" id="ARBA00022448"/>
    </source>
</evidence>
<dbReference type="InterPro" id="IPR027417">
    <property type="entry name" value="P-loop_NTPase"/>
</dbReference>
<comment type="similarity">
    <text evidence="4 16">Belongs to the GSP E family.</text>
</comment>
<comment type="function">
    <text evidence="2 16">ATPase component of the type II secretion system required for the energy-dependent secretion of extracellular factors such as proteases and toxins from the periplasm. Acts as a molecular motor to provide the energy that is required for assembly of the pseudopilus and the extrusion of substrates generated in the cytoplasm.</text>
</comment>
<evidence type="ECO:0000256" key="11">
    <source>
        <dbReference type="ARBA" id="ARBA00022840"/>
    </source>
</evidence>
<evidence type="ECO:0000256" key="6">
    <source>
        <dbReference type="ARBA" id="ARBA00022475"/>
    </source>
</evidence>
<dbReference type="CDD" id="cd01129">
    <property type="entry name" value="PulE-GspE-like"/>
    <property type="match status" value="1"/>
</dbReference>
<evidence type="ECO:0000313" key="19">
    <source>
        <dbReference type="EMBL" id="SEP16129.1"/>
    </source>
</evidence>
<feature type="region of interest" description="Disordered" evidence="17">
    <location>
        <begin position="1"/>
        <end position="20"/>
    </location>
</feature>
<dbReference type="STRING" id="406100.SAMN04488052_11356"/>
<keyword evidence="12 16" id="KW-0653">Protein transport</keyword>
<keyword evidence="11 16" id="KW-0067">ATP-binding</keyword>
<dbReference type="FunFam" id="3.40.50.300:FF:000398">
    <property type="entry name" value="Type IV pilus assembly ATPase PilB"/>
    <property type="match status" value="1"/>
</dbReference>
<keyword evidence="13" id="KW-1278">Translocase</keyword>
<keyword evidence="7" id="KW-0997">Cell inner membrane</keyword>
<dbReference type="EMBL" id="FOEG01000013">
    <property type="protein sequence ID" value="SEP16129.1"/>
    <property type="molecule type" value="Genomic_DNA"/>
</dbReference>
<dbReference type="GO" id="GO:0005524">
    <property type="term" value="F:ATP binding"/>
    <property type="evidence" value="ECO:0007669"/>
    <property type="project" value="UniProtKB-UniRule"/>
</dbReference>
<evidence type="ECO:0000256" key="16">
    <source>
        <dbReference type="RuleBase" id="RU366070"/>
    </source>
</evidence>
<dbReference type="InterPro" id="IPR037257">
    <property type="entry name" value="T2SS_E_N_sf"/>
</dbReference>
<evidence type="ECO:0000256" key="7">
    <source>
        <dbReference type="ARBA" id="ARBA00022519"/>
    </source>
</evidence>
<evidence type="ECO:0000256" key="15">
    <source>
        <dbReference type="ARBA" id="ARBA00034006"/>
    </source>
</evidence>
<evidence type="ECO:0000256" key="17">
    <source>
        <dbReference type="SAM" id="MobiDB-lite"/>
    </source>
</evidence>
<dbReference type="PANTHER" id="PTHR30258:SF27">
    <property type="entry name" value="BACTERIOPHAGE ADSORPTION PROTEIN B-RELATED"/>
    <property type="match status" value="1"/>
</dbReference>
<evidence type="ECO:0000256" key="12">
    <source>
        <dbReference type="ARBA" id="ARBA00022927"/>
    </source>
</evidence>
<evidence type="ECO:0000256" key="1">
    <source>
        <dbReference type="ARBA" id="ARBA00001947"/>
    </source>
</evidence>
<dbReference type="NCBIfam" id="TIGR02533">
    <property type="entry name" value="type_II_gspE"/>
    <property type="match status" value="1"/>
</dbReference>
<dbReference type="PROSITE" id="PS00662">
    <property type="entry name" value="T2SP_E"/>
    <property type="match status" value="1"/>
</dbReference>
<evidence type="ECO:0000259" key="18">
    <source>
        <dbReference type="PROSITE" id="PS00662"/>
    </source>
</evidence>
<comment type="subcellular location">
    <subcellularLocation>
        <location evidence="3 16">Cell inner membrane</location>
    </subcellularLocation>
</comment>
<protein>
    <recommendedName>
        <fullName evidence="16">Type II secretion system protein E</fullName>
        <shortName evidence="16">T2SS protein E</shortName>
    </recommendedName>
    <alternativeName>
        <fullName evidence="16">Type II traffic warden ATPase</fullName>
    </alternativeName>
</protein>
<feature type="domain" description="Bacterial type II secretion system protein E" evidence="18">
    <location>
        <begin position="324"/>
        <end position="338"/>
    </location>
</feature>
<reference evidence="19 20" key="1">
    <citation type="submission" date="2016-10" db="EMBL/GenBank/DDBJ databases">
        <authorList>
            <person name="de Groot N.N."/>
        </authorList>
    </citation>
    <scope>NUCLEOTIDE SEQUENCE [LARGE SCALE GENOMIC DNA]</scope>
    <source>
        <strain evidence="19 20">CGMCC 1.6291</strain>
    </source>
</reference>
<dbReference type="Proteomes" id="UP000199657">
    <property type="component" value="Unassembled WGS sequence"/>
</dbReference>
<dbReference type="GO" id="GO:0005886">
    <property type="term" value="C:plasma membrane"/>
    <property type="evidence" value="ECO:0007669"/>
    <property type="project" value="UniProtKB-SubCell"/>
</dbReference>
<comment type="cofactor">
    <cofactor evidence="1">
        <name>Zn(2+)</name>
        <dbReference type="ChEBI" id="CHEBI:29105"/>
    </cofactor>
</comment>
<dbReference type="Pfam" id="PF00437">
    <property type="entry name" value="T2SSE"/>
    <property type="match status" value="1"/>
</dbReference>
<keyword evidence="8" id="KW-0479">Metal-binding</keyword>
<keyword evidence="6" id="KW-1003">Cell membrane</keyword>
<dbReference type="AlphaFoldDB" id="A0A1H8VL66"/>
<keyword evidence="20" id="KW-1185">Reference proteome</keyword>
<dbReference type="GO" id="GO:0016887">
    <property type="term" value="F:ATP hydrolysis activity"/>
    <property type="evidence" value="ECO:0007669"/>
    <property type="project" value="TreeGrafter"/>
</dbReference>
<dbReference type="GO" id="GO:0015628">
    <property type="term" value="P:protein secretion by the type II secretion system"/>
    <property type="evidence" value="ECO:0007669"/>
    <property type="project" value="UniProtKB-UniRule"/>
</dbReference>
<dbReference type="InterPro" id="IPR013369">
    <property type="entry name" value="T2SS_GspE"/>
</dbReference>
<dbReference type="OrthoDB" id="9804785at2"/>
<organism evidence="19 20">
    <name type="scientific">Aquisalimonas asiatica</name>
    <dbReference type="NCBI Taxonomy" id="406100"/>
    <lineage>
        <taxon>Bacteria</taxon>
        <taxon>Pseudomonadati</taxon>
        <taxon>Pseudomonadota</taxon>
        <taxon>Gammaproteobacteria</taxon>
        <taxon>Chromatiales</taxon>
        <taxon>Ectothiorhodospiraceae</taxon>
        <taxon>Aquisalimonas</taxon>
    </lineage>
</organism>
<dbReference type="Gene3D" id="3.30.300.160">
    <property type="entry name" value="Type II secretion system, protein E, N-terminal domain"/>
    <property type="match status" value="1"/>
</dbReference>
<dbReference type="Gene3D" id="3.40.50.300">
    <property type="entry name" value="P-loop containing nucleotide triphosphate hydrolases"/>
    <property type="match status" value="1"/>
</dbReference>